<dbReference type="EC" id="2.7.13.3" evidence="2"/>
<keyword evidence="4" id="KW-0418">Kinase</keyword>
<evidence type="ECO:0000256" key="3">
    <source>
        <dbReference type="ARBA" id="ARBA00022553"/>
    </source>
</evidence>
<dbReference type="Gene3D" id="2.60.120.10">
    <property type="entry name" value="Jelly Rolls"/>
    <property type="match status" value="1"/>
</dbReference>
<comment type="caution">
    <text evidence="8">The sequence shown here is derived from an EMBL/GenBank/DDBJ whole genome shotgun (WGS) entry which is preliminary data.</text>
</comment>
<proteinExistence type="predicted"/>
<evidence type="ECO:0000259" key="6">
    <source>
        <dbReference type="PROSITE" id="PS50042"/>
    </source>
</evidence>
<reference evidence="8 9" key="1">
    <citation type="journal article" date="2020" name="ISME J.">
        <title>Comparative genomics reveals insights into cyanobacterial evolution and habitat adaptation.</title>
        <authorList>
            <person name="Chen M.Y."/>
            <person name="Teng W.K."/>
            <person name="Zhao L."/>
            <person name="Hu C.X."/>
            <person name="Zhou Y.K."/>
            <person name="Han B.P."/>
            <person name="Song L.R."/>
            <person name="Shu W.S."/>
        </authorList>
    </citation>
    <scope>NUCLEOTIDE SEQUENCE [LARGE SCALE GENOMIC DNA]</scope>
    <source>
        <strain evidence="8 9">FACHB-391</strain>
    </source>
</reference>
<dbReference type="CDD" id="cd00038">
    <property type="entry name" value="CAP_ED"/>
    <property type="match status" value="1"/>
</dbReference>
<dbReference type="PROSITE" id="PS50109">
    <property type="entry name" value="HIS_KIN"/>
    <property type="match status" value="1"/>
</dbReference>
<dbReference type="InterPro" id="IPR036097">
    <property type="entry name" value="HisK_dim/P_sf"/>
</dbReference>
<dbReference type="InterPro" id="IPR018490">
    <property type="entry name" value="cNMP-bd_dom_sf"/>
</dbReference>
<organism evidence="8 9">
    <name type="scientific">Nostoc linckia FACHB-391</name>
    <dbReference type="NCBI Taxonomy" id="2692906"/>
    <lineage>
        <taxon>Bacteria</taxon>
        <taxon>Bacillati</taxon>
        <taxon>Cyanobacteriota</taxon>
        <taxon>Cyanophyceae</taxon>
        <taxon>Nostocales</taxon>
        <taxon>Nostocaceae</taxon>
        <taxon>Nostoc</taxon>
    </lineage>
</organism>
<feature type="domain" description="Histidine kinase" evidence="7">
    <location>
        <begin position="287"/>
        <end position="463"/>
    </location>
</feature>
<evidence type="ECO:0000313" key="8">
    <source>
        <dbReference type="EMBL" id="MBD2562150.1"/>
    </source>
</evidence>
<dbReference type="PANTHER" id="PTHR43065:SF48">
    <property type="entry name" value="HISTIDINE KINASE"/>
    <property type="match status" value="1"/>
</dbReference>
<comment type="catalytic activity">
    <reaction evidence="1">
        <text>ATP + protein L-histidine = ADP + protein N-phospho-L-histidine.</text>
        <dbReference type="EC" id="2.7.13.3"/>
    </reaction>
</comment>
<keyword evidence="5" id="KW-0902">Two-component regulatory system</keyword>
<dbReference type="CDD" id="cd00082">
    <property type="entry name" value="HisKA"/>
    <property type="match status" value="1"/>
</dbReference>
<protein>
    <recommendedName>
        <fullName evidence="2">histidine kinase</fullName>
        <ecNumber evidence="2">2.7.13.3</ecNumber>
    </recommendedName>
</protein>
<dbReference type="Pfam" id="PF02518">
    <property type="entry name" value="HATPase_c"/>
    <property type="match status" value="1"/>
</dbReference>
<dbReference type="InterPro" id="IPR005467">
    <property type="entry name" value="His_kinase_dom"/>
</dbReference>
<keyword evidence="4" id="KW-0808">Transferase</keyword>
<dbReference type="InterPro" id="IPR036890">
    <property type="entry name" value="HATPase_C_sf"/>
</dbReference>
<dbReference type="SUPFAM" id="SSF55874">
    <property type="entry name" value="ATPase domain of HSP90 chaperone/DNA topoisomerase II/histidine kinase"/>
    <property type="match status" value="1"/>
</dbReference>
<dbReference type="EMBL" id="JACJTE010000016">
    <property type="protein sequence ID" value="MBD2562150.1"/>
    <property type="molecule type" value="Genomic_DNA"/>
</dbReference>
<dbReference type="InterPro" id="IPR004358">
    <property type="entry name" value="Sig_transdc_His_kin-like_C"/>
</dbReference>
<dbReference type="RefSeq" id="WP_190894505.1">
    <property type="nucleotide sequence ID" value="NZ_JACJTE010000016.1"/>
</dbReference>
<dbReference type="InterPro" id="IPR003594">
    <property type="entry name" value="HATPase_dom"/>
</dbReference>
<evidence type="ECO:0000256" key="2">
    <source>
        <dbReference type="ARBA" id="ARBA00012438"/>
    </source>
</evidence>
<dbReference type="InterPro" id="IPR003661">
    <property type="entry name" value="HisK_dim/P_dom"/>
</dbReference>
<evidence type="ECO:0000256" key="1">
    <source>
        <dbReference type="ARBA" id="ARBA00000085"/>
    </source>
</evidence>
<dbReference type="PANTHER" id="PTHR43065">
    <property type="entry name" value="SENSOR HISTIDINE KINASE"/>
    <property type="match status" value="1"/>
</dbReference>
<keyword evidence="9" id="KW-1185">Reference proteome</keyword>
<keyword evidence="3" id="KW-0597">Phosphoprotein</keyword>
<dbReference type="SMART" id="SM00100">
    <property type="entry name" value="cNMP"/>
    <property type="match status" value="1"/>
</dbReference>
<dbReference type="PROSITE" id="PS50042">
    <property type="entry name" value="CNMP_BINDING_3"/>
    <property type="match status" value="1"/>
</dbReference>
<evidence type="ECO:0000259" key="7">
    <source>
        <dbReference type="PROSITE" id="PS50109"/>
    </source>
</evidence>
<evidence type="ECO:0000256" key="5">
    <source>
        <dbReference type="ARBA" id="ARBA00023012"/>
    </source>
</evidence>
<evidence type="ECO:0000256" key="4">
    <source>
        <dbReference type="ARBA" id="ARBA00022777"/>
    </source>
</evidence>
<sequence>MFETLRKISVFEHLNENELKCFLNGTELWLDSGHMLFHQGDPVEYFYIVFEGAIQLSREIVNQKILLATYGSSSFFGEVPLLAGTPHLASGEVVRRSHMYCLHENDFWQMITICPNIRKIVLGHMASRMQELQLLSQQHEKLVALGTLSAGLAHELNNPVSAAHRAASQLQDTVKSLDDVTFKMIGQNLTESQLKHLLSFRQDAIEHIAHTDTQNSSDTLFQIDQEDELTQWLELHNVTDGWKLVPTLVAAGVNDQKLEAISEHLTTKTFTDVLVWLEATLSIIGQLKVLEQGTTRVSEIVKAIKDYSYMDRASLLKIDVHEGLENTLTILHYKLRKHNIVVTREYDKNLPSIQAHGSALNQVWTNLIDNAIDALGEQGDILIRTCKDKDYIVVEIIDNGPGIPLAIQSRIFEPFFTTKEVGAGTGLGLEISYRIVVTQHYGEIRCFSEPGQTRFQIRLPIIHS</sequence>
<gene>
    <name evidence="8" type="ORF">H6G95_16320</name>
</gene>
<dbReference type="PRINTS" id="PR00344">
    <property type="entry name" value="BCTRLSENSOR"/>
</dbReference>
<dbReference type="Gene3D" id="1.10.287.130">
    <property type="match status" value="1"/>
</dbReference>
<evidence type="ECO:0000313" key="9">
    <source>
        <dbReference type="Proteomes" id="UP000604661"/>
    </source>
</evidence>
<name>A0ABR8EZV9_NOSLI</name>
<dbReference type="SMART" id="SM00387">
    <property type="entry name" value="HATPase_c"/>
    <property type="match status" value="1"/>
</dbReference>
<feature type="domain" description="Cyclic nucleotide-binding" evidence="6">
    <location>
        <begin position="1"/>
        <end position="128"/>
    </location>
</feature>
<dbReference type="Proteomes" id="UP000604661">
    <property type="component" value="Unassembled WGS sequence"/>
</dbReference>
<accession>A0ABR8EZV9</accession>
<dbReference type="SUPFAM" id="SSF47384">
    <property type="entry name" value="Homodimeric domain of signal transducing histidine kinase"/>
    <property type="match status" value="1"/>
</dbReference>
<dbReference type="InterPro" id="IPR014710">
    <property type="entry name" value="RmlC-like_jellyroll"/>
</dbReference>
<dbReference type="Pfam" id="PF00027">
    <property type="entry name" value="cNMP_binding"/>
    <property type="match status" value="1"/>
</dbReference>
<dbReference type="InterPro" id="IPR000595">
    <property type="entry name" value="cNMP-bd_dom"/>
</dbReference>
<dbReference type="SUPFAM" id="SSF51206">
    <property type="entry name" value="cAMP-binding domain-like"/>
    <property type="match status" value="1"/>
</dbReference>
<dbReference type="Gene3D" id="3.30.565.10">
    <property type="entry name" value="Histidine kinase-like ATPase, C-terminal domain"/>
    <property type="match status" value="1"/>
</dbReference>